<dbReference type="RefSeq" id="WP_074255118.1">
    <property type="nucleotide sequence ID" value="NZ_FSRL01000001.1"/>
</dbReference>
<dbReference type="EMBL" id="FSRL01000001">
    <property type="protein sequence ID" value="SIN85209.1"/>
    <property type="molecule type" value="Genomic_DNA"/>
</dbReference>
<accession>A0A1N6EQ41</accession>
<reference evidence="3" key="1">
    <citation type="submission" date="2016-11" db="EMBL/GenBank/DDBJ databases">
        <authorList>
            <person name="Varghese N."/>
            <person name="Submissions S."/>
        </authorList>
    </citation>
    <scope>NUCLEOTIDE SEQUENCE [LARGE SCALE GENOMIC DNA]</scope>
    <source>
        <strain evidence="3">DSM 29440</strain>
    </source>
</reference>
<gene>
    <name evidence="2" type="ORF">SAMN05444002_1005</name>
</gene>
<protein>
    <submittedName>
        <fullName evidence="2">Protein required for attachment to host cells</fullName>
    </submittedName>
</protein>
<sequence>MTELKQGTWVLVADSEKALFLENVTDGGDPYLVVTGKERQENPSDREQSANRPGRKADTGPGQRSALDDTDWHELAKERFAHDLAGLLYEKAHRGEFDHIVLACAPQVLGALRKELHKEVLDKVVAEVPKTLTNHPLDEIEKIVKGDLEAA</sequence>
<evidence type="ECO:0000313" key="3">
    <source>
        <dbReference type="Proteomes" id="UP000184932"/>
    </source>
</evidence>
<dbReference type="OrthoDB" id="9812459at2"/>
<dbReference type="STRING" id="1217970.SAMN05444002_1005"/>
<feature type="region of interest" description="Disordered" evidence="1">
    <location>
        <begin position="26"/>
        <end position="69"/>
    </location>
</feature>
<dbReference type="InterPro" id="IPR041374">
    <property type="entry name" value="BaeRF_family12"/>
</dbReference>
<feature type="compositionally biased region" description="Basic and acidic residues" evidence="1">
    <location>
        <begin position="36"/>
        <end position="49"/>
    </location>
</feature>
<dbReference type="AlphaFoldDB" id="A0A1N6EQ41"/>
<organism evidence="2 3">
    <name type="scientific">Vannielia litorea</name>
    <dbReference type="NCBI Taxonomy" id="1217970"/>
    <lineage>
        <taxon>Bacteria</taxon>
        <taxon>Pseudomonadati</taxon>
        <taxon>Pseudomonadota</taxon>
        <taxon>Alphaproteobacteria</taxon>
        <taxon>Rhodobacterales</taxon>
        <taxon>Paracoccaceae</taxon>
        <taxon>Vannielia</taxon>
    </lineage>
</organism>
<dbReference type="Pfam" id="PF18856">
    <property type="entry name" value="baeRF_family12"/>
    <property type="match status" value="1"/>
</dbReference>
<proteinExistence type="predicted"/>
<dbReference type="Proteomes" id="UP000184932">
    <property type="component" value="Unassembled WGS sequence"/>
</dbReference>
<evidence type="ECO:0000313" key="2">
    <source>
        <dbReference type="EMBL" id="SIN85209.1"/>
    </source>
</evidence>
<name>A0A1N6EQ41_9RHOB</name>
<keyword evidence="3" id="KW-1185">Reference proteome</keyword>
<evidence type="ECO:0000256" key="1">
    <source>
        <dbReference type="SAM" id="MobiDB-lite"/>
    </source>
</evidence>